<reference evidence="2 3" key="1">
    <citation type="submission" date="2024-11" db="EMBL/GenBank/DDBJ databases">
        <title>Chromosome-level genome assembly of the freshwater bivalve Anodonta woodiana.</title>
        <authorList>
            <person name="Chen X."/>
        </authorList>
    </citation>
    <scope>NUCLEOTIDE SEQUENCE [LARGE SCALE GENOMIC DNA]</scope>
    <source>
        <strain evidence="2">MN2024</strain>
        <tissue evidence="2">Gills</tissue>
    </source>
</reference>
<sequence>MLGDFTKLKRFFYYLTICNFSYYAIKLYDLFHYYIRLQIQWCTSERMAALKSCLITALALSFTNTVMTLLDPDLWPYFKTTKETPVNKTKLFLLASKFYIAPPVCSNTSLPNSEPQLYRGKYRPCNCAQICVGTETCCFDHPYKAVIQSCTDVVVFPQNARLTLKYKIVTTCDTHGLPYAELCDMNRNISLSSNDPIVTSRQSGLTYKNKYCAFCYLEQEINLISWVLDLYCIQDLTMVALSSPDIMSLLKTSIENETCIIAYFPDRANYIAKKCIVNEIYSMEQSIQTCNVSRLWGSYDADVSWACNRFVLPYHGFRNVFCYICNPSIVSVRETFSIDQCNTTGLWQNFDSVISTKCKSFESESRWRPFKNMYCLLCNSLNANMEPGQYNLMTLYPNTEMIVSEWYDHDNNTFITLLQTSIDGGDDYSVIDTLQIRMTNACRDFLFCPKENMEANDDDAKCMSCLCSSPCPTNISCCRKYVAEDDSFMCIPYDVLSYNNLSSSKAFLAFGSCPKETDDLLRRKCKYPDTNDIFQVLPVVTLEEIVFRNVYCGQCNGIFHSKPFDLIVECYNYVDAALFTTFKEFIDIALEEKCSLKYLPQFNCEQKQNYISKCNTTGLWQAGSTKIQTSCESKTDSTMSLLGKAERFLKEQYLEGFVNIFCFICNPKQKLPLYDRCNVTGSMTNYDKRDETRCLTGARDFIWGPFKNVYCLMCNIFKISSTGSILENILQPSYRTIFQVPLHFMELYNQEEGTVVCPDLKVSDIEFALFF</sequence>
<dbReference type="EMBL" id="JBJQND010000016">
    <property type="protein sequence ID" value="KAL3846568.1"/>
    <property type="molecule type" value="Genomic_DNA"/>
</dbReference>
<dbReference type="AlphaFoldDB" id="A0ABD3UDN5"/>
<keyword evidence="1" id="KW-0472">Membrane</keyword>
<dbReference type="Proteomes" id="UP001634394">
    <property type="component" value="Unassembled WGS sequence"/>
</dbReference>
<accession>A0ABD3UDN5</accession>
<keyword evidence="1" id="KW-1133">Transmembrane helix</keyword>
<keyword evidence="1" id="KW-0812">Transmembrane</keyword>
<name>A0ABD3UDN5_SINWO</name>
<evidence type="ECO:0000313" key="3">
    <source>
        <dbReference type="Proteomes" id="UP001634394"/>
    </source>
</evidence>
<keyword evidence="3" id="KW-1185">Reference proteome</keyword>
<proteinExistence type="predicted"/>
<feature type="transmembrane region" description="Helical" evidence="1">
    <location>
        <begin position="52"/>
        <end position="70"/>
    </location>
</feature>
<organism evidence="2 3">
    <name type="scientific">Sinanodonta woodiana</name>
    <name type="common">Chinese pond mussel</name>
    <name type="synonym">Anodonta woodiana</name>
    <dbReference type="NCBI Taxonomy" id="1069815"/>
    <lineage>
        <taxon>Eukaryota</taxon>
        <taxon>Metazoa</taxon>
        <taxon>Spiralia</taxon>
        <taxon>Lophotrochozoa</taxon>
        <taxon>Mollusca</taxon>
        <taxon>Bivalvia</taxon>
        <taxon>Autobranchia</taxon>
        <taxon>Heteroconchia</taxon>
        <taxon>Palaeoheterodonta</taxon>
        <taxon>Unionida</taxon>
        <taxon>Unionoidea</taxon>
        <taxon>Unionidae</taxon>
        <taxon>Unioninae</taxon>
        <taxon>Sinanodonta</taxon>
    </lineage>
</organism>
<evidence type="ECO:0000256" key="1">
    <source>
        <dbReference type="SAM" id="Phobius"/>
    </source>
</evidence>
<feature type="transmembrane region" description="Helical" evidence="1">
    <location>
        <begin position="12"/>
        <end position="31"/>
    </location>
</feature>
<comment type="caution">
    <text evidence="2">The sequence shown here is derived from an EMBL/GenBank/DDBJ whole genome shotgun (WGS) entry which is preliminary data.</text>
</comment>
<evidence type="ECO:0000313" key="2">
    <source>
        <dbReference type="EMBL" id="KAL3846568.1"/>
    </source>
</evidence>
<protein>
    <submittedName>
        <fullName evidence="2">Uncharacterized protein</fullName>
    </submittedName>
</protein>
<gene>
    <name evidence="2" type="ORF">ACJMK2_017546</name>
</gene>